<feature type="binding site" evidence="6">
    <location>
        <position position="161"/>
    </location>
    <ligand>
        <name>S-adenosyl-L-methionine</name>
        <dbReference type="ChEBI" id="CHEBI:59789"/>
    </ligand>
</feature>
<accession>A0A501PKZ5</accession>
<gene>
    <name evidence="8" type="ORF">FIV46_08415</name>
</gene>
<dbReference type="InterPro" id="IPR000780">
    <property type="entry name" value="CheR_MeTrfase"/>
</dbReference>
<evidence type="ECO:0000256" key="4">
    <source>
        <dbReference type="ARBA" id="ARBA00022691"/>
    </source>
</evidence>
<reference evidence="9" key="1">
    <citation type="submission" date="2019-06" db="EMBL/GenBank/DDBJ databases">
        <title>The complete genome of Emcibacter congregatus ZYLT.</title>
        <authorList>
            <person name="Zhao Z."/>
        </authorList>
    </citation>
    <scope>NUCLEOTIDE SEQUENCE [LARGE SCALE GENOMIC DNA]</scope>
    <source>
        <strain evidence="9">MCCC 1A06723</strain>
    </source>
</reference>
<keyword evidence="3 5" id="KW-0808">Transferase</keyword>
<dbReference type="PIRSF" id="PIRSF000410">
    <property type="entry name" value="CheR"/>
    <property type="match status" value="1"/>
</dbReference>
<dbReference type="Pfam" id="PF03705">
    <property type="entry name" value="CheR_N"/>
    <property type="match status" value="1"/>
</dbReference>
<dbReference type="RefSeq" id="WP_139940403.1">
    <property type="nucleotide sequence ID" value="NZ_JBHSYP010000008.1"/>
</dbReference>
<comment type="catalytic activity">
    <reaction evidence="1 5">
        <text>L-glutamyl-[protein] + S-adenosyl-L-methionine = [protein]-L-glutamate 5-O-methyl ester + S-adenosyl-L-homocysteine</text>
        <dbReference type="Rhea" id="RHEA:24452"/>
        <dbReference type="Rhea" id="RHEA-COMP:10208"/>
        <dbReference type="Rhea" id="RHEA-COMP:10311"/>
        <dbReference type="ChEBI" id="CHEBI:29973"/>
        <dbReference type="ChEBI" id="CHEBI:57856"/>
        <dbReference type="ChEBI" id="CHEBI:59789"/>
        <dbReference type="ChEBI" id="CHEBI:82795"/>
        <dbReference type="EC" id="2.1.1.80"/>
    </reaction>
</comment>
<dbReference type="Pfam" id="PF01739">
    <property type="entry name" value="CheR"/>
    <property type="match status" value="1"/>
</dbReference>
<dbReference type="OrthoDB" id="9816309at2"/>
<feature type="binding site" evidence="6">
    <location>
        <begin position="220"/>
        <end position="221"/>
    </location>
    <ligand>
        <name>S-adenosyl-L-methionine</name>
        <dbReference type="ChEBI" id="CHEBI:59789"/>
    </ligand>
</feature>
<dbReference type="InterPro" id="IPR036804">
    <property type="entry name" value="CheR_N_sf"/>
</dbReference>
<dbReference type="SUPFAM" id="SSF47757">
    <property type="entry name" value="Chemotaxis receptor methyltransferase CheR, N-terminal domain"/>
    <property type="match status" value="1"/>
</dbReference>
<evidence type="ECO:0000256" key="3">
    <source>
        <dbReference type="ARBA" id="ARBA00022679"/>
    </source>
</evidence>
<dbReference type="EMBL" id="VFIY01000006">
    <property type="protein sequence ID" value="TPD60737.1"/>
    <property type="molecule type" value="Genomic_DNA"/>
</dbReference>
<name>A0A501PKZ5_9PROT</name>
<dbReference type="SUPFAM" id="SSF53335">
    <property type="entry name" value="S-adenosyl-L-methionine-dependent methyltransferases"/>
    <property type="match status" value="1"/>
</dbReference>
<protein>
    <recommendedName>
        <fullName evidence="5">Chemotaxis protein methyltransferase</fullName>
        <ecNumber evidence="5">2.1.1.80</ecNumber>
    </recommendedName>
</protein>
<evidence type="ECO:0000256" key="5">
    <source>
        <dbReference type="PIRNR" id="PIRNR000410"/>
    </source>
</evidence>
<dbReference type="Proteomes" id="UP000319148">
    <property type="component" value="Unassembled WGS sequence"/>
</dbReference>
<keyword evidence="9" id="KW-1185">Reference proteome</keyword>
<feature type="binding site" evidence="6">
    <location>
        <position position="89"/>
    </location>
    <ligand>
        <name>S-adenosyl-L-methionine</name>
        <dbReference type="ChEBI" id="CHEBI:59789"/>
    </ligand>
</feature>
<dbReference type="PANTHER" id="PTHR24422">
    <property type="entry name" value="CHEMOTAXIS PROTEIN METHYLTRANSFERASE"/>
    <property type="match status" value="1"/>
</dbReference>
<organism evidence="8 9">
    <name type="scientific">Emcibacter nanhaiensis</name>
    <dbReference type="NCBI Taxonomy" id="1505037"/>
    <lineage>
        <taxon>Bacteria</taxon>
        <taxon>Pseudomonadati</taxon>
        <taxon>Pseudomonadota</taxon>
        <taxon>Alphaproteobacteria</taxon>
        <taxon>Emcibacterales</taxon>
        <taxon>Emcibacteraceae</taxon>
        <taxon>Emcibacter</taxon>
    </lineage>
</organism>
<dbReference type="GO" id="GO:0032259">
    <property type="term" value="P:methylation"/>
    <property type="evidence" value="ECO:0007669"/>
    <property type="project" value="UniProtKB-KW"/>
</dbReference>
<dbReference type="InterPro" id="IPR022641">
    <property type="entry name" value="CheR_N"/>
</dbReference>
<dbReference type="InterPro" id="IPR026024">
    <property type="entry name" value="Chemotaxis_MeTrfase_CheR"/>
</dbReference>
<dbReference type="GO" id="GO:0008983">
    <property type="term" value="F:protein-glutamate O-methyltransferase activity"/>
    <property type="evidence" value="ECO:0007669"/>
    <property type="project" value="UniProtKB-EC"/>
</dbReference>
<proteinExistence type="predicted"/>
<comment type="caution">
    <text evidence="8">The sequence shown here is derived from an EMBL/GenBank/DDBJ whole genome shotgun (WGS) entry which is preliminary data.</text>
</comment>
<dbReference type="InterPro" id="IPR029063">
    <property type="entry name" value="SAM-dependent_MTases_sf"/>
</dbReference>
<dbReference type="AlphaFoldDB" id="A0A501PKZ5"/>
<keyword evidence="4 5" id="KW-0949">S-adenosyl-L-methionine</keyword>
<evidence type="ECO:0000256" key="2">
    <source>
        <dbReference type="ARBA" id="ARBA00022603"/>
    </source>
</evidence>
<feature type="binding site" evidence="6">
    <location>
        <position position="95"/>
    </location>
    <ligand>
        <name>S-adenosyl-L-methionine</name>
        <dbReference type="ChEBI" id="CHEBI:59789"/>
    </ligand>
</feature>
<evidence type="ECO:0000313" key="8">
    <source>
        <dbReference type="EMBL" id="TPD60737.1"/>
    </source>
</evidence>
<dbReference type="SMART" id="SM00138">
    <property type="entry name" value="MeTrc"/>
    <property type="match status" value="1"/>
</dbReference>
<comment type="function">
    <text evidence="5">Methylation of the membrane-bound methyl-accepting chemotaxis proteins (MCP) to form gamma-glutamyl methyl ester residues in MCP.</text>
</comment>
<feature type="domain" description="CheR-type methyltransferase" evidence="7">
    <location>
        <begin position="11"/>
        <end position="292"/>
    </location>
</feature>
<dbReference type="InterPro" id="IPR050903">
    <property type="entry name" value="Bact_Chemotaxis_MeTrfase"/>
</dbReference>
<dbReference type="PROSITE" id="PS50123">
    <property type="entry name" value="CHER"/>
    <property type="match status" value="1"/>
</dbReference>
<dbReference type="InterPro" id="IPR022642">
    <property type="entry name" value="CheR_C"/>
</dbReference>
<evidence type="ECO:0000313" key="9">
    <source>
        <dbReference type="Proteomes" id="UP000319148"/>
    </source>
</evidence>
<evidence type="ECO:0000256" key="1">
    <source>
        <dbReference type="ARBA" id="ARBA00001541"/>
    </source>
</evidence>
<dbReference type="PRINTS" id="PR00996">
    <property type="entry name" value="CHERMTFRASE"/>
</dbReference>
<dbReference type="Gene3D" id="1.10.155.10">
    <property type="entry name" value="Chemotaxis receptor methyltransferase CheR, N-terminal domain"/>
    <property type="match status" value="1"/>
</dbReference>
<evidence type="ECO:0000256" key="6">
    <source>
        <dbReference type="PIRSR" id="PIRSR000410-1"/>
    </source>
</evidence>
<feature type="binding site" evidence="6">
    <location>
        <position position="91"/>
    </location>
    <ligand>
        <name>S-adenosyl-L-methionine</name>
        <dbReference type="ChEBI" id="CHEBI:59789"/>
    </ligand>
</feature>
<dbReference type="PANTHER" id="PTHR24422:SF26">
    <property type="entry name" value="CHEMOTAXIS PROTEIN METHYLTRANSFERASE"/>
    <property type="match status" value="1"/>
</dbReference>
<dbReference type="Gene3D" id="3.40.50.150">
    <property type="entry name" value="Vaccinia Virus protein VP39"/>
    <property type="match status" value="1"/>
</dbReference>
<dbReference type="EC" id="2.1.1.80" evidence="5"/>
<sequence>MGHVETSAKAATEAKNRLSDETYMRIASIINKHSGIKLPPAKRLMVEGRLRKRAQICGHNSLDDYCSYLFENGGLDDEFVHLVDAITTNKTDFFREPDHFTLLRNSLLQSLIGLRRSGARAKLKIWSAASSNGAEAYTIAMVMAEEMARHGNMEFSILGTDISSAMVTAARRAIYPTEMITPVSEELQEKYIMRARIPERQGQVRIVPELRRRVRFELLNLMNESYAYDRDVDVIFLRNVLIYFDKPTQEAVTCRMMEHLRPGGYLFLGHSESMIGTNLRLHQVAPAVFQKV</sequence>
<feature type="binding site" evidence="6">
    <location>
        <begin position="238"/>
        <end position="239"/>
    </location>
    <ligand>
        <name>S-adenosyl-L-methionine</name>
        <dbReference type="ChEBI" id="CHEBI:59789"/>
    </ligand>
</feature>
<evidence type="ECO:0000259" key="7">
    <source>
        <dbReference type="PROSITE" id="PS50123"/>
    </source>
</evidence>
<feature type="binding site" evidence="6">
    <location>
        <position position="135"/>
    </location>
    <ligand>
        <name>S-adenosyl-L-methionine</name>
        <dbReference type="ChEBI" id="CHEBI:59789"/>
    </ligand>
</feature>
<keyword evidence="2 5" id="KW-0489">Methyltransferase</keyword>